<keyword evidence="10 11" id="KW-0119">Carbohydrate metabolism</keyword>
<dbReference type="AlphaFoldDB" id="A0A0S8K1B3"/>
<feature type="active site" description="Proton acceptor" evidence="10 12">
    <location>
        <position position="33"/>
    </location>
</feature>
<comment type="cofactor">
    <cofactor evidence="2">
        <name>Mn(2+)</name>
        <dbReference type="ChEBI" id="CHEBI:29035"/>
    </cofactor>
</comment>
<keyword evidence="13" id="KW-0464">Manganese</keyword>
<dbReference type="GO" id="GO:0006098">
    <property type="term" value="P:pentose-phosphate shunt"/>
    <property type="evidence" value="ECO:0007669"/>
    <property type="project" value="UniProtKB-UniRule"/>
</dbReference>
<feature type="binding site" evidence="10 13">
    <location>
        <position position="173"/>
    </location>
    <ligand>
        <name>a divalent metal cation</name>
        <dbReference type="ChEBI" id="CHEBI:60240"/>
    </ligand>
</feature>
<evidence type="ECO:0000256" key="4">
    <source>
        <dbReference type="ARBA" id="ARBA00001947"/>
    </source>
</evidence>
<dbReference type="SUPFAM" id="SSF51366">
    <property type="entry name" value="Ribulose-phoshate binding barrel"/>
    <property type="match status" value="1"/>
</dbReference>
<dbReference type="FunFam" id="3.20.20.70:FF:000004">
    <property type="entry name" value="Ribulose-phosphate 3-epimerase"/>
    <property type="match status" value="1"/>
</dbReference>
<evidence type="ECO:0000256" key="9">
    <source>
        <dbReference type="ARBA" id="ARBA00023235"/>
    </source>
</evidence>
<dbReference type="InterPro" id="IPR013785">
    <property type="entry name" value="Aldolase_TIM"/>
</dbReference>
<evidence type="ECO:0000256" key="2">
    <source>
        <dbReference type="ARBA" id="ARBA00001936"/>
    </source>
</evidence>
<dbReference type="PROSITE" id="PS01086">
    <property type="entry name" value="RIBUL_P_3_EPIMER_2"/>
    <property type="match status" value="1"/>
</dbReference>
<evidence type="ECO:0000256" key="12">
    <source>
        <dbReference type="PIRSR" id="PIRSR001461-1"/>
    </source>
</evidence>
<dbReference type="CDD" id="cd00429">
    <property type="entry name" value="RPE"/>
    <property type="match status" value="1"/>
</dbReference>
<evidence type="ECO:0000256" key="5">
    <source>
        <dbReference type="ARBA" id="ARBA00001954"/>
    </source>
</evidence>
<keyword evidence="9 10" id="KW-0413">Isomerase</keyword>
<dbReference type="GO" id="GO:0046872">
    <property type="term" value="F:metal ion binding"/>
    <property type="evidence" value="ECO:0007669"/>
    <property type="project" value="UniProtKB-UniRule"/>
</dbReference>
<comment type="function">
    <text evidence="10">Catalyzes the reversible epimerization of D-ribulose 5-phosphate to D-xylulose 5-phosphate.</text>
</comment>
<feature type="binding site" evidence="14">
    <location>
        <position position="175"/>
    </location>
    <ligand>
        <name>substrate</name>
    </ligand>
</feature>
<comment type="catalytic activity">
    <reaction evidence="1 10 11">
        <text>D-ribulose 5-phosphate = D-xylulose 5-phosphate</text>
        <dbReference type="Rhea" id="RHEA:13677"/>
        <dbReference type="ChEBI" id="CHEBI:57737"/>
        <dbReference type="ChEBI" id="CHEBI:58121"/>
        <dbReference type="EC" id="5.1.3.1"/>
    </reaction>
</comment>
<dbReference type="Pfam" id="PF00834">
    <property type="entry name" value="Ribul_P_3_epim"/>
    <property type="match status" value="1"/>
</dbReference>
<feature type="binding site" evidence="10 14">
    <location>
        <position position="6"/>
    </location>
    <ligand>
        <name>substrate</name>
    </ligand>
</feature>
<dbReference type="EC" id="5.1.3.1" evidence="7 10"/>
<dbReference type="EMBL" id="LJVE01000012">
    <property type="protein sequence ID" value="KPL15536.1"/>
    <property type="molecule type" value="Genomic_DNA"/>
</dbReference>
<comment type="caution">
    <text evidence="10">Lacks conserved residue(s) required for the propagation of feature annotation.</text>
</comment>
<dbReference type="PROSITE" id="PS01085">
    <property type="entry name" value="RIBUL_P_3_EPIMER_1"/>
    <property type="match status" value="1"/>
</dbReference>
<evidence type="ECO:0000256" key="13">
    <source>
        <dbReference type="PIRSR" id="PIRSR001461-2"/>
    </source>
</evidence>
<name>A0A0S8K1B3_UNCW3</name>
<comment type="pathway">
    <text evidence="10">Carbohydrate degradation.</text>
</comment>
<dbReference type="PIRSF" id="PIRSF001461">
    <property type="entry name" value="RPE"/>
    <property type="match status" value="1"/>
</dbReference>
<reference evidence="15 16" key="1">
    <citation type="journal article" date="2015" name="Microbiome">
        <title>Genomic resolution of linkages in carbon, nitrogen, and sulfur cycling among widespread estuary sediment bacteria.</title>
        <authorList>
            <person name="Baker B.J."/>
            <person name="Lazar C.S."/>
            <person name="Teske A.P."/>
            <person name="Dick G.J."/>
        </authorList>
    </citation>
    <scope>NUCLEOTIDE SEQUENCE [LARGE SCALE GENOMIC DNA]</scope>
    <source>
        <strain evidence="15">SM1_77</strain>
    </source>
</reference>
<dbReference type="PANTHER" id="PTHR11749">
    <property type="entry name" value="RIBULOSE-5-PHOSPHATE-3-EPIMERASE"/>
    <property type="match status" value="1"/>
</dbReference>
<dbReference type="NCBIfam" id="TIGR01163">
    <property type="entry name" value="rpe"/>
    <property type="match status" value="1"/>
</dbReference>
<feature type="binding site" evidence="10 13">
    <location>
        <position position="33"/>
    </location>
    <ligand>
        <name>a divalent metal cation</name>
        <dbReference type="ChEBI" id="CHEBI:60240"/>
    </ligand>
</feature>
<sequence>MKVAPSIIAAKFSEFQKEIAEVEKAGADLLHLDVMDGVFVPNITFGPMVVEAINKVSTVELDAHLMITKPETYLRQFIDAGLDWMSFHLEATEKAEECIKYIQGRKAKAGLAINPPTPLAEVKDYIEKLDYLLVMTVNPGFYGQKFIDDVLRKIAEARDWITKKELHCLIQVDGGINAANALRVCQAGADIVVAGAGIFKTDDYGKAIEELRCSRV</sequence>
<feature type="binding site" evidence="10 13">
    <location>
        <position position="64"/>
    </location>
    <ligand>
        <name>a divalent metal cation</name>
        <dbReference type="ChEBI" id="CHEBI:60240"/>
    </ligand>
</feature>
<evidence type="ECO:0000256" key="8">
    <source>
        <dbReference type="ARBA" id="ARBA00022723"/>
    </source>
</evidence>
<keyword evidence="13" id="KW-0170">Cobalt</keyword>
<dbReference type="InterPro" id="IPR000056">
    <property type="entry name" value="Ribul_P_3_epim-like"/>
</dbReference>
<comment type="cofactor">
    <cofactor evidence="5">
        <name>Fe(2+)</name>
        <dbReference type="ChEBI" id="CHEBI:29033"/>
    </cofactor>
</comment>
<feature type="binding site" evidence="10 14">
    <location>
        <begin position="140"/>
        <end position="143"/>
    </location>
    <ligand>
        <name>substrate</name>
    </ligand>
</feature>
<evidence type="ECO:0000256" key="6">
    <source>
        <dbReference type="ARBA" id="ARBA00009541"/>
    </source>
</evidence>
<evidence type="ECO:0000313" key="16">
    <source>
        <dbReference type="Proteomes" id="UP000050975"/>
    </source>
</evidence>
<dbReference type="InterPro" id="IPR011060">
    <property type="entry name" value="RibuloseP-bd_barrel"/>
</dbReference>
<feature type="binding site" evidence="10">
    <location>
        <begin position="173"/>
        <end position="175"/>
    </location>
    <ligand>
        <name>substrate</name>
    </ligand>
</feature>
<dbReference type="Gene3D" id="3.20.20.70">
    <property type="entry name" value="Aldolase class I"/>
    <property type="match status" value="1"/>
</dbReference>
<keyword evidence="13" id="KW-0862">Zinc</keyword>
<proteinExistence type="inferred from homology"/>
<accession>A0A0S8K1B3</accession>
<comment type="caution">
    <text evidence="15">The sequence shown here is derived from an EMBL/GenBank/DDBJ whole genome shotgun (WGS) entry which is preliminary data.</text>
</comment>
<feature type="binding site" evidence="10 14">
    <location>
        <position position="64"/>
    </location>
    <ligand>
        <name>substrate</name>
    </ligand>
</feature>
<dbReference type="GO" id="GO:0005737">
    <property type="term" value="C:cytoplasm"/>
    <property type="evidence" value="ECO:0007669"/>
    <property type="project" value="UniProtKB-ARBA"/>
</dbReference>
<dbReference type="HAMAP" id="MF_02227">
    <property type="entry name" value="RPE"/>
    <property type="match status" value="1"/>
</dbReference>
<dbReference type="Proteomes" id="UP000050975">
    <property type="component" value="Unassembled WGS sequence"/>
</dbReference>
<evidence type="ECO:0000256" key="11">
    <source>
        <dbReference type="PIRNR" id="PIRNR001461"/>
    </source>
</evidence>
<dbReference type="InterPro" id="IPR026019">
    <property type="entry name" value="Ribul_P_3_epim"/>
</dbReference>
<comment type="similarity">
    <text evidence="6 10 11">Belongs to the ribulose-phosphate 3-epimerase family.</text>
</comment>
<protein>
    <recommendedName>
        <fullName evidence="7 10">Ribulose-phosphate 3-epimerase</fullName>
        <ecNumber evidence="7 10">5.1.3.1</ecNumber>
    </recommendedName>
</protein>
<comment type="cofactor">
    <cofactor evidence="10 13">
        <name>a divalent metal cation</name>
        <dbReference type="ChEBI" id="CHEBI:60240"/>
    </cofactor>
    <text evidence="10 13">Binds 1 divalent metal cation per subunit.</text>
</comment>
<gene>
    <name evidence="10" type="primary">rpe</name>
    <name evidence="15" type="ORF">AMJ74_01300</name>
</gene>
<evidence type="ECO:0000313" key="15">
    <source>
        <dbReference type="EMBL" id="KPL15536.1"/>
    </source>
</evidence>
<dbReference type="GO" id="GO:0004750">
    <property type="term" value="F:D-ribulose-phosphate 3-epimerase activity"/>
    <property type="evidence" value="ECO:0007669"/>
    <property type="project" value="UniProtKB-UniRule"/>
</dbReference>
<dbReference type="NCBIfam" id="NF004076">
    <property type="entry name" value="PRK05581.1-4"/>
    <property type="match status" value="1"/>
</dbReference>
<organism evidence="15 16">
    <name type="scientific">candidate division WOR_3 bacterium SM1_77</name>
    <dbReference type="NCBI Taxonomy" id="1703778"/>
    <lineage>
        <taxon>Bacteria</taxon>
        <taxon>Bacteria division WOR-3</taxon>
    </lineage>
</organism>
<keyword evidence="8 10" id="KW-0479">Metal-binding</keyword>
<evidence type="ECO:0000256" key="1">
    <source>
        <dbReference type="ARBA" id="ARBA00001782"/>
    </source>
</evidence>
<comment type="cofactor">
    <cofactor evidence="4">
        <name>Zn(2+)</name>
        <dbReference type="ChEBI" id="CHEBI:29105"/>
    </cofactor>
</comment>
<evidence type="ECO:0000256" key="3">
    <source>
        <dbReference type="ARBA" id="ARBA00001941"/>
    </source>
</evidence>
<feature type="active site" description="Proton donor" evidence="10 12">
    <location>
        <position position="173"/>
    </location>
</feature>
<feature type="binding site" evidence="10 13">
    <location>
        <position position="31"/>
    </location>
    <ligand>
        <name>a divalent metal cation</name>
        <dbReference type="ChEBI" id="CHEBI:60240"/>
    </ligand>
</feature>
<evidence type="ECO:0000256" key="10">
    <source>
        <dbReference type="HAMAP-Rule" id="MF_02227"/>
    </source>
</evidence>
<dbReference type="PATRIC" id="fig|1703778.3.peg.1202"/>
<evidence type="ECO:0000256" key="7">
    <source>
        <dbReference type="ARBA" id="ARBA00013188"/>
    </source>
</evidence>
<evidence type="ECO:0000256" key="14">
    <source>
        <dbReference type="PIRSR" id="PIRSR001461-3"/>
    </source>
</evidence>
<comment type="cofactor">
    <cofactor evidence="3">
        <name>Co(2+)</name>
        <dbReference type="ChEBI" id="CHEBI:48828"/>
    </cofactor>
</comment>
<dbReference type="GO" id="GO:0019323">
    <property type="term" value="P:pentose catabolic process"/>
    <property type="evidence" value="ECO:0007669"/>
    <property type="project" value="UniProtKB-UniRule"/>
</dbReference>